<dbReference type="SUPFAM" id="SSF56300">
    <property type="entry name" value="Metallo-dependent phosphatases"/>
    <property type="match status" value="1"/>
</dbReference>
<evidence type="ECO:0000256" key="1">
    <source>
        <dbReference type="ARBA" id="ARBA00005662"/>
    </source>
</evidence>
<keyword evidence="4" id="KW-1185">Reference proteome</keyword>
<name>A0A1E7NFQ0_KITAU</name>
<dbReference type="PANTHER" id="PTHR33393">
    <property type="entry name" value="POLYGLUTAMINE SYNTHESIS ACCESSORY PROTEIN RV0574C-RELATED"/>
    <property type="match status" value="1"/>
</dbReference>
<comment type="similarity">
    <text evidence="1">Belongs to the CapA family.</text>
</comment>
<dbReference type="CDD" id="cd07381">
    <property type="entry name" value="MPP_CapA"/>
    <property type="match status" value="1"/>
</dbReference>
<dbReference type="Gene3D" id="3.60.21.10">
    <property type="match status" value="1"/>
</dbReference>
<evidence type="ECO:0000259" key="2">
    <source>
        <dbReference type="SMART" id="SM00854"/>
    </source>
</evidence>
<dbReference type="OrthoDB" id="9810718at2"/>
<dbReference type="InterPro" id="IPR019079">
    <property type="entry name" value="Capsule_synth_CapA"/>
</dbReference>
<gene>
    <name evidence="3" type="ORF">HS99_0002220</name>
</gene>
<dbReference type="Pfam" id="PF09587">
    <property type="entry name" value="PGA_cap"/>
    <property type="match status" value="1"/>
</dbReference>
<dbReference type="Proteomes" id="UP000037395">
    <property type="component" value="Unassembled WGS sequence"/>
</dbReference>
<dbReference type="AlphaFoldDB" id="A0A1E7NFQ0"/>
<proteinExistence type="inferred from homology"/>
<dbReference type="InterPro" id="IPR029052">
    <property type="entry name" value="Metallo-depent_PP-like"/>
</dbReference>
<feature type="domain" description="Capsule synthesis protein CapA" evidence="2">
    <location>
        <begin position="4"/>
        <end position="246"/>
    </location>
</feature>
<sequence length="327" mass="35036">MALTVALAGDTMLGRGVAEQLRRSPTPQALFATEVRQALAEADLVVLNLECCISGRGNRWPNPYRPFFFRAPPAAADVLAGLGVDCVTLANNHALDYGYDALVDTRGLLERAGVRTVGAGRDVLAAREFAVLEAGGARLAVVGVTDHPEDYAAGGQRPGVAWADLHSGVPDWLASLVARAARETDVVLVTAHWGPNMTSRPPAHVLAAAPQLLAAGATLVAGHSAHVFHGVADRIIYDMGDFVDDYAVHPALRNDLGLLFLVTFDGLEPAHLAPVRLEALPLFLDFCHTRLARGEEWEWIRGRFTAACAEFGTDVGERAGRLTVDWR</sequence>
<dbReference type="PANTHER" id="PTHR33393:SF13">
    <property type="entry name" value="PGA BIOSYNTHESIS PROTEIN CAPA"/>
    <property type="match status" value="1"/>
</dbReference>
<organism evidence="3 4">
    <name type="scientific">Kitasatospora aureofaciens</name>
    <name type="common">Streptomyces aureofaciens</name>
    <dbReference type="NCBI Taxonomy" id="1894"/>
    <lineage>
        <taxon>Bacteria</taxon>
        <taxon>Bacillati</taxon>
        <taxon>Actinomycetota</taxon>
        <taxon>Actinomycetes</taxon>
        <taxon>Kitasatosporales</taxon>
        <taxon>Streptomycetaceae</taxon>
        <taxon>Kitasatospora</taxon>
    </lineage>
</organism>
<dbReference type="SMART" id="SM00854">
    <property type="entry name" value="PGA_cap"/>
    <property type="match status" value="1"/>
</dbReference>
<accession>A0A1E7NFQ0</accession>
<dbReference type="InterPro" id="IPR052169">
    <property type="entry name" value="CW_Biosynth-Accessory"/>
</dbReference>
<reference evidence="3" key="1">
    <citation type="submission" date="2016-08" db="EMBL/GenBank/DDBJ databases">
        <title>Sequencing, Assembly and Comparative Genomics of S. aureofaciens ATCC 10762.</title>
        <authorList>
            <person name="Gradnigo J.S."/>
            <person name="Johnson N."/>
            <person name="Somerville G.A."/>
        </authorList>
    </citation>
    <scope>NUCLEOTIDE SEQUENCE [LARGE SCALE GENOMIC DNA]</scope>
    <source>
        <strain evidence="3">ATCC 10762</strain>
    </source>
</reference>
<protein>
    <submittedName>
        <fullName evidence="3">Poly-gamma-glutamate biosynthesis protein</fullName>
    </submittedName>
</protein>
<evidence type="ECO:0000313" key="4">
    <source>
        <dbReference type="Proteomes" id="UP000037395"/>
    </source>
</evidence>
<comment type="caution">
    <text evidence="3">The sequence shown here is derived from an EMBL/GenBank/DDBJ whole genome shotgun (WGS) entry which is preliminary data.</text>
</comment>
<dbReference type="RefSeq" id="WP_030555655.1">
    <property type="nucleotide sequence ID" value="NZ_JBIWMM010000003.1"/>
</dbReference>
<evidence type="ECO:0000313" key="3">
    <source>
        <dbReference type="EMBL" id="OEV39526.1"/>
    </source>
</evidence>
<dbReference type="EMBL" id="JPRF03000001">
    <property type="protein sequence ID" value="OEV39526.1"/>
    <property type="molecule type" value="Genomic_DNA"/>
</dbReference>